<accession>A0A080WM16</accession>
<organism evidence="1 2">
    <name type="scientific">Trichophyton rubrum (strain ATCC MYA-4607 / CBS 118892)</name>
    <name type="common">Athlete's foot fungus</name>
    <dbReference type="NCBI Taxonomy" id="559305"/>
    <lineage>
        <taxon>Eukaryota</taxon>
        <taxon>Fungi</taxon>
        <taxon>Dikarya</taxon>
        <taxon>Ascomycota</taxon>
        <taxon>Pezizomycotina</taxon>
        <taxon>Eurotiomycetes</taxon>
        <taxon>Eurotiomycetidae</taxon>
        <taxon>Onygenales</taxon>
        <taxon>Arthrodermataceae</taxon>
        <taxon>Trichophyton</taxon>
    </lineage>
</organism>
<reference evidence="2" key="1">
    <citation type="journal article" date="2012" name="MBio">
        <title>Comparative genome analysis of Trichophyton rubrum and related dermatophytes reveals candidate genes involved in infection.</title>
        <authorList>
            <person name="Martinez D.A."/>
            <person name="Oliver B.G."/>
            <person name="Graeser Y."/>
            <person name="Goldberg J.M."/>
            <person name="Li W."/>
            <person name="Martinez-Rossi N.M."/>
            <person name="Monod M."/>
            <person name="Shelest E."/>
            <person name="Barton R.C."/>
            <person name="Birch E."/>
            <person name="Brakhage A.A."/>
            <person name="Chen Z."/>
            <person name="Gurr S.J."/>
            <person name="Heiman D."/>
            <person name="Heitman J."/>
            <person name="Kosti I."/>
            <person name="Rossi A."/>
            <person name="Saif S."/>
            <person name="Samalova M."/>
            <person name="Saunders C.W."/>
            <person name="Shea T."/>
            <person name="Summerbell R.C."/>
            <person name="Xu J."/>
            <person name="Young S."/>
            <person name="Zeng Q."/>
            <person name="Birren B.W."/>
            <person name="Cuomo C.A."/>
            <person name="White T.C."/>
        </authorList>
    </citation>
    <scope>NUCLEOTIDE SEQUENCE [LARGE SCALE GENOMIC DNA]</scope>
    <source>
        <strain evidence="2">ATCC MYA-4607 / CBS 118892</strain>
    </source>
</reference>
<evidence type="ECO:0000313" key="1">
    <source>
        <dbReference type="EMBL" id="KFL61877.1"/>
    </source>
</evidence>
<evidence type="ECO:0000313" key="2">
    <source>
        <dbReference type="Proteomes" id="UP000008864"/>
    </source>
</evidence>
<dbReference type="GeneID" id="71777492"/>
<dbReference type="HOGENOM" id="CLU_1344103_0_0_1"/>
<keyword evidence="2" id="KW-1185">Reference proteome</keyword>
<dbReference type="RefSeq" id="XP_047606529.1">
    <property type="nucleotide sequence ID" value="XM_047751234.1"/>
</dbReference>
<dbReference type="EMBL" id="GG700652">
    <property type="protein sequence ID" value="KFL61877.1"/>
    <property type="molecule type" value="Genomic_DNA"/>
</dbReference>
<dbReference type="Proteomes" id="UP000008864">
    <property type="component" value="Unassembled WGS sequence"/>
</dbReference>
<protein>
    <submittedName>
        <fullName evidence="1">Uncharacterized protein</fullName>
    </submittedName>
</protein>
<gene>
    <name evidence="1" type="ORF">TERG_12248</name>
</gene>
<dbReference type="InParanoid" id="A0A080WM16"/>
<name>A0A080WM16_TRIRC</name>
<sequence length="204" mass="22116">MSIELYLAGHIEYDQVLFAQRVEGVVEKVEILQQELKTVHQAAIGAQAHLLHHIFECDQLADVQVGLVGEALGGRVEVDIKAAAPSVLEVLDERRTEGRLARAGRAHDQDPELRHAGPAYCLFARIVRLVSSPLRSFQLVCGSAALASRLGSRQRASGTRQPFGVSCRLFSCAFTSPTALGQPSVHPYHACISAITDSLCPQLL</sequence>
<proteinExistence type="predicted"/>
<dbReference type="AlphaFoldDB" id="A0A080WM16"/>
<dbReference type="VEuPathDB" id="FungiDB:TERG_12248"/>